<dbReference type="AlphaFoldDB" id="A0AAW2MLM4"/>
<dbReference type="GO" id="GO:0046983">
    <property type="term" value="F:protein dimerization activity"/>
    <property type="evidence" value="ECO:0007669"/>
    <property type="project" value="InterPro"/>
</dbReference>
<dbReference type="EMBL" id="JACGWK010000010">
    <property type="protein sequence ID" value="KAL0331689.1"/>
    <property type="molecule type" value="Genomic_DNA"/>
</dbReference>
<reference evidence="2" key="1">
    <citation type="submission" date="2020-06" db="EMBL/GenBank/DDBJ databases">
        <authorList>
            <person name="Li T."/>
            <person name="Hu X."/>
            <person name="Zhang T."/>
            <person name="Song X."/>
            <person name="Zhang H."/>
            <person name="Dai N."/>
            <person name="Sheng W."/>
            <person name="Hou X."/>
            <person name="Wei L."/>
        </authorList>
    </citation>
    <scope>NUCLEOTIDE SEQUENCE</scope>
    <source>
        <strain evidence="2">G01</strain>
        <tissue evidence="2">Leaf</tissue>
    </source>
</reference>
<evidence type="ECO:0000313" key="2">
    <source>
        <dbReference type="EMBL" id="KAL0331689.1"/>
    </source>
</evidence>
<organism evidence="2">
    <name type="scientific">Sesamum angustifolium</name>
    <dbReference type="NCBI Taxonomy" id="2727405"/>
    <lineage>
        <taxon>Eukaryota</taxon>
        <taxon>Viridiplantae</taxon>
        <taxon>Streptophyta</taxon>
        <taxon>Embryophyta</taxon>
        <taxon>Tracheophyta</taxon>
        <taxon>Spermatophyta</taxon>
        <taxon>Magnoliopsida</taxon>
        <taxon>eudicotyledons</taxon>
        <taxon>Gunneridae</taxon>
        <taxon>Pentapetalae</taxon>
        <taxon>asterids</taxon>
        <taxon>lamiids</taxon>
        <taxon>Lamiales</taxon>
        <taxon>Pedaliaceae</taxon>
        <taxon>Sesamum</taxon>
    </lineage>
</organism>
<dbReference type="PANTHER" id="PTHR23272">
    <property type="entry name" value="BED FINGER-RELATED"/>
    <property type="match status" value="1"/>
</dbReference>
<accession>A0AAW2MLM4</accession>
<gene>
    <name evidence="2" type="ORF">Sangu_1714400</name>
</gene>
<feature type="domain" description="HAT C-terminal dimerisation" evidence="1">
    <location>
        <begin position="2"/>
        <end position="82"/>
    </location>
</feature>
<dbReference type="Pfam" id="PF05699">
    <property type="entry name" value="Dimer_Tnp_hAT"/>
    <property type="match status" value="1"/>
</dbReference>
<comment type="caution">
    <text evidence="2">The sequence shown here is derived from an EMBL/GenBank/DDBJ whole genome shotgun (WGS) entry which is preliminary data.</text>
</comment>
<dbReference type="InterPro" id="IPR008906">
    <property type="entry name" value="HATC_C_dom"/>
</dbReference>
<name>A0AAW2MLM4_9LAMI</name>
<evidence type="ECO:0000259" key="1">
    <source>
        <dbReference type="Pfam" id="PF05699"/>
    </source>
</evidence>
<protein>
    <recommendedName>
        <fullName evidence="1">HAT C-terminal dimerisation domain-containing protein</fullName>
    </recommendedName>
</protein>
<proteinExistence type="predicted"/>
<sequence>MESYLEEARFPREETFNIFDWWKINSPRLPVLAKIVRVILAVPATTVASEAAFSASGHITDESHTCLLSDAVEALVVADDWIESIPKRNGVTKAQLLQTVEEERE</sequence>
<dbReference type="SUPFAM" id="SSF53098">
    <property type="entry name" value="Ribonuclease H-like"/>
    <property type="match status" value="1"/>
</dbReference>
<reference evidence="2" key="2">
    <citation type="journal article" date="2024" name="Plant">
        <title>Genomic evolution and insights into agronomic trait innovations of Sesamum species.</title>
        <authorList>
            <person name="Miao H."/>
            <person name="Wang L."/>
            <person name="Qu L."/>
            <person name="Liu H."/>
            <person name="Sun Y."/>
            <person name="Le M."/>
            <person name="Wang Q."/>
            <person name="Wei S."/>
            <person name="Zheng Y."/>
            <person name="Lin W."/>
            <person name="Duan Y."/>
            <person name="Cao H."/>
            <person name="Xiong S."/>
            <person name="Wang X."/>
            <person name="Wei L."/>
            <person name="Li C."/>
            <person name="Ma Q."/>
            <person name="Ju M."/>
            <person name="Zhao R."/>
            <person name="Li G."/>
            <person name="Mu C."/>
            <person name="Tian Q."/>
            <person name="Mei H."/>
            <person name="Zhang T."/>
            <person name="Gao T."/>
            <person name="Zhang H."/>
        </authorList>
    </citation>
    <scope>NUCLEOTIDE SEQUENCE</scope>
    <source>
        <strain evidence="2">G01</strain>
    </source>
</reference>
<dbReference type="InterPro" id="IPR012337">
    <property type="entry name" value="RNaseH-like_sf"/>
</dbReference>